<name>A0A2G3E384_9FIRM</name>
<dbReference type="Proteomes" id="UP000224563">
    <property type="component" value="Unassembled WGS sequence"/>
</dbReference>
<proteinExistence type="predicted"/>
<feature type="transmembrane region" description="Helical" evidence="6">
    <location>
        <begin position="41"/>
        <end position="61"/>
    </location>
</feature>
<dbReference type="GO" id="GO:0005886">
    <property type="term" value="C:plasma membrane"/>
    <property type="evidence" value="ECO:0007669"/>
    <property type="project" value="UniProtKB-SubCell"/>
</dbReference>
<dbReference type="InterPro" id="IPR027379">
    <property type="entry name" value="CLS_N"/>
</dbReference>
<evidence type="ECO:0000256" key="3">
    <source>
        <dbReference type="ARBA" id="ARBA00022692"/>
    </source>
</evidence>
<protein>
    <recommendedName>
        <fullName evidence="7">Cardiolipin synthase N-terminal domain-containing protein</fullName>
    </recommendedName>
</protein>
<dbReference type="Pfam" id="PF13396">
    <property type="entry name" value="PLDc_N"/>
    <property type="match status" value="1"/>
</dbReference>
<keyword evidence="5 6" id="KW-0472">Membrane</keyword>
<evidence type="ECO:0000259" key="7">
    <source>
        <dbReference type="Pfam" id="PF13396"/>
    </source>
</evidence>
<reference evidence="8 9" key="1">
    <citation type="submission" date="2017-10" db="EMBL/GenBank/DDBJ databases">
        <title>Resolving the taxonomy of Roseburia spp., Eubacterium rectale and Agathobacter spp. through phylogenomic analysis.</title>
        <authorList>
            <person name="Sheridan P.O."/>
            <person name="Walker A.W."/>
            <person name="Duncan S.H."/>
            <person name="Scott K.P."/>
            <person name="Toole P.W.O."/>
            <person name="Luis P."/>
            <person name="Flint H.J."/>
        </authorList>
    </citation>
    <scope>NUCLEOTIDE SEQUENCE [LARGE SCALE GENOMIC DNA]</scope>
    <source>
        <strain evidence="8 9">JK623</strain>
    </source>
</reference>
<gene>
    <name evidence="8" type="ORF">CSX02_06705</name>
</gene>
<accession>A0A2G3E384</accession>
<keyword evidence="9" id="KW-1185">Reference proteome</keyword>
<keyword evidence="4 6" id="KW-1133">Transmembrane helix</keyword>
<reference evidence="8 9" key="2">
    <citation type="submission" date="2017-10" db="EMBL/GenBank/DDBJ databases">
        <authorList>
            <person name="Banno H."/>
            <person name="Chua N.-H."/>
        </authorList>
    </citation>
    <scope>NUCLEOTIDE SEQUENCE [LARGE SCALE GENOMIC DNA]</scope>
    <source>
        <strain evidence="8 9">JK623</strain>
    </source>
</reference>
<keyword evidence="2" id="KW-1003">Cell membrane</keyword>
<evidence type="ECO:0000256" key="1">
    <source>
        <dbReference type="ARBA" id="ARBA00004651"/>
    </source>
</evidence>
<evidence type="ECO:0000313" key="8">
    <source>
        <dbReference type="EMBL" id="PHU37699.1"/>
    </source>
</evidence>
<keyword evidence="3 6" id="KW-0812">Transmembrane</keyword>
<evidence type="ECO:0000256" key="4">
    <source>
        <dbReference type="ARBA" id="ARBA00022989"/>
    </source>
</evidence>
<dbReference type="EMBL" id="PDYG01000032">
    <property type="protein sequence ID" value="PHU37699.1"/>
    <property type="molecule type" value="Genomic_DNA"/>
</dbReference>
<organism evidence="8 9">
    <name type="scientific">Agathobacter ruminis</name>
    <dbReference type="NCBI Taxonomy" id="1712665"/>
    <lineage>
        <taxon>Bacteria</taxon>
        <taxon>Bacillati</taxon>
        <taxon>Bacillota</taxon>
        <taxon>Clostridia</taxon>
        <taxon>Lachnospirales</taxon>
        <taxon>Lachnospiraceae</taxon>
        <taxon>Agathobacter</taxon>
    </lineage>
</organism>
<comment type="subcellular location">
    <subcellularLocation>
        <location evidence="1">Cell membrane</location>
        <topology evidence="1">Multi-pass membrane protein</topology>
    </subcellularLocation>
</comment>
<evidence type="ECO:0000256" key="5">
    <source>
        <dbReference type="ARBA" id="ARBA00023136"/>
    </source>
</evidence>
<evidence type="ECO:0000256" key="2">
    <source>
        <dbReference type="ARBA" id="ARBA00022475"/>
    </source>
</evidence>
<sequence length="74" mass="8418">MKQFMELLPIMIPLIAIEAGLLLYGLIHVLTHKNYKCGNRLIWVLVVCLFSIVGPILYIILGKEDSASRDDDFE</sequence>
<evidence type="ECO:0000256" key="6">
    <source>
        <dbReference type="SAM" id="Phobius"/>
    </source>
</evidence>
<evidence type="ECO:0000313" key="9">
    <source>
        <dbReference type="Proteomes" id="UP000224563"/>
    </source>
</evidence>
<comment type="caution">
    <text evidence="8">The sequence shown here is derived from an EMBL/GenBank/DDBJ whole genome shotgun (WGS) entry which is preliminary data.</text>
</comment>
<dbReference type="AlphaFoldDB" id="A0A2G3E384"/>
<feature type="domain" description="Cardiolipin synthase N-terminal" evidence="7">
    <location>
        <begin position="21"/>
        <end position="62"/>
    </location>
</feature>
<feature type="transmembrane region" description="Helical" evidence="6">
    <location>
        <begin position="7"/>
        <end position="29"/>
    </location>
</feature>